<dbReference type="InterPro" id="IPR046433">
    <property type="entry name" value="ActCoA_hydro"/>
</dbReference>
<dbReference type="AlphaFoldDB" id="A0A7W3QNJ7"/>
<name>A0A7W3QNJ7_ACTNM</name>
<dbReference type="EMBL" id="JACJIA010000006">
    <property type="protein sequence ID" value="MBA8953098.1"/>
    <property type="molecule type" value="Genomic_DNA"/>
</dbReference>
<dbReference type="Gene3D" id="3.40.1080.20">
    <property type="entry name" value="Acetyl-CoA hydrolase/transferase C-terminal domain"/>
    <property type="match status" value="1"/>
</dbReference>
<proteinExistence type="inferred from homology"/>
<evidence type="ECO:0000313" key="5">
    <source>
        <dbReference type="EMBL" id="MBA8953098.1"/>
    </source>
</evidence>
<evidence type="ECO:0000313" key="6">
    <source>
        <dbReference type="Proteomes" id="UP000572680"/>
    </source>
</evidence>
<dbReference type="RefSeq" id="WP_182845339.1">
    <property type="nucleotide sequence ID" value="NZ_BAAALP010000033.1"/>
</dbReference>
<dbReference type="SUPFAM" id="SSF100950">
    <property type="entry name" value="NagB/RpiA/CoA transferase-like"/>
    <property type="match status" value="2"/>
</dbReference>
<evidence type="ECO:0000259" key="4">
    <source>
        <dbReference type="Pfam" id="PF13336"/>
    </source>
</evidence>
<evidence type="ECO:0000256" key="1">
    <source>
        <dbReference type="ARBA" id="ARBA00009632"/>
    </source>
</evidence>
<gene>
    <name evidence="5" type="ORF">HNR61_004748</name>
</gene>
<dbReference type="GO" id="GO:0016787">
    <property type="term" value="F:hydrolase activity"/>
    <property type="evidence" value="ECO:0007669"/>
    <property type="project" value="UniProtKB-KW"/>
</dbReference>
<dbReference type="PANTHER" id="PTHR21432">
    <property type="entry name" value="ACETYL-COA HYDROLASE-RELATED"/>
    <property type="match status" value="1"/>
</dbReference>
<feature type="domain" description="Acetyl-CoA hydrolase/transferase N-terminal" evidence="3">
    <location>
        <begin position="80"/>
        <end position="167"/>
    </location>
</feature>
<protein>
    <submittedName>
        <fullName evidence="5">Acyl-CoA hydrolase</fullName>
    </submittedName>
</protein>
<keyword evidence="6" id="KW-1185">Reference proteome</keyword>
<dbReference type="GO" id="GO:0008775">
    <property type="term" value="F:acetate CoA-transferase activity"/>
    <property type="evidence" value="ECO:0007669"/>
    <property type="project" value="InterPro"/>
</dbReference>
<accession>A0A7W3QNJ7</accession>
<dbReference type="PANTHER" id="PTHR21432:SF20">
    <property type="entry name" value="ACETYL-COA HYDROLASE"/>
    <property type="match status" value="1"/>
</dbReference>
<comment type="similarity">
    <text evidence="1">Belongs to the acetyl-CoA hydrolase/transferase family.</text>
</comment>
<dbReference type="Proteomes" id="UP000572680">
    <property type="component" value="Unassembled WGS sequence"/>
</dbReference>
<dbReference type="InterPro" id="IPR037171">
    <property type="entry name" value="NagB/RpiA_transferase-like"/>
</dbReference>
<comment type="caution">
    <text evidence="5">The sequence shown here is derived from an EMBL/GenBank/DDBJ whole genome shotgun (WGS) entry which is preliminary data.</text>
</comment>
<dbReference type="Pfam" id="PF13336">
    <property type="entry name" value="AcetylCoA_hyd_C"/>
    <property type="match status" value="1"/>
</dbReference>
<organism evidence="5 6">
    <name type="scientific">Actinomadura namibiensis</name>
    <dbReference type="NCBI Taxonomy" id="182080"/>
    <lineage>
        <taxon>Bacteria</taxon>
        <taxon>Bacillati</taxon>
        <taxon>Actinomycetota</taxon>
        <taxon>Actinomycetes</taxon>
        <taxon>Streptosporangiales</taxon>
        <taxon>Thermomonosporaceae</taxon>
        <taxon>Actinomadura</taxon>
    </lineage>
</organism>
<dbReference type="InterPro" id="IPR038460">
    <property type="entry name" value="AcetylCoA_hyd_C_sf"/>
</dbReference>
<keyword evidence="5" id="KW-0378">Hydrolase</keyword>
<keyword evidence="2" id="KW-0808">Transferase</keyword>
<dbReference type="Pfam" id="PF02550">
    <property type="entry name" value="AcetylCoA_hydro"/>
    <property type="match status" value="1"/>
</dbReference>
<dbReference type="GO" id="GO:0006083">
    <property type="term" value="P:acetate metabolic process"/>
    <property type="evidence" value="ECO:0007669"/>
    <property type="project" value="InterPro"/>
</dbReference>
<dbReference type="InterPro" id="IPR003702">
    <property type="entry name" value="ActCoA_hydro_N"/>
</dbReference>
<evidence type="ECO:0000259" key="3">
    <source>
        <dbReference type="Pfam" id="PF02550"/>
    </source>
</evidence>
<dbReference type="Gene3D" id="3.30.750.70">
    <property type="entry name" value="4-hydroxybutyrate coenzyme like domains"/>
    <property type="match status" value="1"/>
</dbReference>
<reference evidence="5 6" key="1">
    <citation type="submission" date="2020-08" db="EMBL/GenBank/DDBJ databases">
        <title>Genomic Encyclopedia of Type Strains, Phase IV (KMG-IV): sequencing the most valuable type-strain genomes for metagenomic binning, comparative biology and taxonomic classification.</title>
        <authorList>
            <person name="Goeker M."/>
        </authorList>
    </citation>
    <scope>NUCLEOTIDE SEQUENCE [LARGE SCALE GENOMIC DNA]</scope>
    <source>
        <strain evidence="5 6">DSM 44197</strain>
    </source>
</reference>
<sequence>MRIISESQLAAVLARLPGSPRVVAGGNFATPGRALEILDEAVAEYRLFMLNAQGDLPDRAGVVLETPFVGAGMRGRRGLRYLPSRLSLVPLLLKGELPPDVVIVQTSPPAGGTVSLGIEVNILPAAIEAVRARGGLVIAQCNRRMPYTHGDAVLAEQEVDYAIEVDEPLPSPTPRPPGEVSRTIAERVAALVPQNATLQLGIGAVPDAVLESLRDRRGLAVWSEMFSDGVLALEKAGALDTQAPITASFAFGGQELYDWVDRNDRVRMLRTEKTNDPGLIARQPRLVSVNSALEVDLFAQANASRVNGAIYSGFGGQSDFVVGALHSPGGRAIIALPSWHPKAGVSTVVPRLTGPATSFQHSFVVSEQGTATIWGRDAAEQARQLIDHVAHPDARDGLREAGRALGFASL</sequence>
<dbReference type="InterPro" id="IPR026888">
    <property type="entry name" value="AcetylCoA_hyd_C"/>
</dbReference>
<feature type="domain" description="Acetyl-CoA hydrolase/transferase C-terminal" evidence="4">
    <location>
        <begin position="252"/>
        <end position="400"/>
    </location>
</feature>
<dbReference type="Gene3D" id="3.40.1080.10">
    <property type="entry name" value="Glutaconate Coenzyme A-transferase"/>
    <property type="match status" value="1"/>
</dbReference>
<evidence type="ECO:0000256" key="2">
    <source>
        <dbReference type="ARBA" id="ARBA00022679"/>
    </source>
</evidence>